<comment type="caution">
    <text evidence="1">The sequence shown here is derived from an EMBL/GenBank/DDBJ whole genome shotgun (WGS) entry which is preliminary data.</text>
</comment>
<organism evidence="1">
    <name type="scientific">marine sediment metagenome</name>
    <dbReference type="NCBI Taxonomy" id="412755"/>
    <lineage>
        <taxon>unclassified sequences</taxon>
        <taxon>metagenomes</taxon>
        <taxon>ecological metagenomes</taxon>
    </lineage>
</organism>
<sequence>MIKISLTTRIRGLQIKDGDIGVLQLGTDAVETVKIKDKNVTLTKLEDGTEAYIIVVGDDSVPAYKAVSGDITIDKLGAVAIGATKVTDAMMNDDVATGLAGDGLSDTTGVIDLDLNELTAAVVAVANDSIAFIDSDGNVSRKESIADLATAMAGVGITATAGVLAADAVSDNIIEGDIQLEDHTATCDSAETEFTLSNTPLANSLDVYLNGMRQPEGSGEAFTLAGDVITFATAPDTTDDLYIRY</sequence>
<name>X0YZ66_9ZZZZ</name>
<gene>
    <name evidence="1" type="ORF">S01H4_17485</name>
</gene>
<reference evidence="1" key="1">
    <citation type="journal article" date="2014" name="Front. Microbiol.">
        <title>High frequency of phylogenetically diverse reductive dehalogenase-homologous genes in deep subseafloor sedimentary metagenomes.</title>
        <authorList>
            <person name="Kawai M."/>
            <person name="Futagami T."/>
            <person name="Toyoda A."/>
            <person name="Takaki Y."/>
            <person name="Nishi S."/>
            <person name="Hori S."/>
            <person name="Arai W."/>
            <person name="Tsubouchi T."/>
            <person name="Morono Y."/>
            <person name="Uchiyama I."/>
            <person name="Ito T."/>
            <person name="Fujiyama A."/>
            <person name="Inagaki F."/>
            <person name="Takami H."/>
        </authorList>
    </citation>
    <scope>NUCLEOTIDE SEQUENCE</scope>
    <source>
        <strain evidence="1">Expedition CK06-06</strain>
    </source>
</reference>
<dbReference type="EMBL" id="BART01007706">
    <property type="protein sequence ID" value="GAG62094.1"/>
    <property type="molecule type" value="Genomic_DNA"/>
</dbReference>
<evidence type="ECO:0000313" key="1">
    <source>
        <dbReference type="EMBL" id="GAG62094.1"/>
    </source>
</evidence>
<dbReference type="AlphaFoldDB" id="X0YZ66"/>
<accession>X0YZ66</accession>
<protein>
    <submittedName>
        <fullName evidence="1">Uncharacterized protein</fullName>
    </submittedName>
</protein>
<proteinExistence type="predicted"/>
<feature type="non-terminal residue" evidence="1">
    <location>
        <position position="245"/>
    </location>
</feature>